<evidence type="ECO:0000313" key="2">
    <source>
        <dbReference type="EMBL" id="KAH7347379.1"/>
    </source>
</evidence>
<proteinExistence type="predicted"/>
<keyword evidence="3" id="KW-1185">Reference proteome</keyword>
<evidence type="ECO:0000256" key="1">
    <source>
        <dbReference type="SAM" id="MobiDB-lite"/>
    </source>
</evidence>
<dbReference type="OrthoDB" id="10530828at2759"/>
<name>A0A8K0T4A4_9PEZI</name>
<dbReference type="Proteomes" id="UP000813385">
    <property type="component" value="Unassembled WGS sequence"/>
</dbReference>
<dbReference type="AlphaFoldDB" id="A0A8K0T4A4"/>
<evidence type="ECO:0000313" key="3">
    <source>
        <dbReference type="Proteomes" id="UP000813385"/>
    </source>
</evidence>
<reference evidence="2" key="1">
    <citation type="journal article" date="2021" name="Nat. Commun.">
        <title>Genetic determinants of endophytism in the Arabidopsis root mycobiome.</title>
        <authorList>
            <person name="Mesny F."/>
            <person name="Miyauchi S."/>
            <person name="Thiergart T."/>
            <person name="Pickel B."/>
            <person name="Atanasova L."/>
            <person name="Karlsson M."/>
            <person name="Huettel B."/>
            <person name="Barry K.W."/>
            <person name="Haridas S."/>
            <person name="Chen C."/>
            <person name="Bauer D."/>
            <person name="Andreopoulos W."/>
            <person name="Pangilinan J."/>
            <person name="LaButti K."/>
            <person name="Riley R."/>
            <person name="Lipzen A."/>
            <person name="Clum A."/>
            <person name="Drula E."/>
            <person name="Henrissat B."/>
            <person name="Kohler A."/>
            <person name="Grigoriev I.V."/>
            <person name="Martin F.M."/>
            <person name="Hacquard S."/>
        </authorList>
    </citation>
    <scope>NUCLEOTIDE SEQUENCE</scope>
    <source>
        <strain evidence="2">MPI-CAGE-AT-0016</strain>
    </source>
</reference>
<dbReference type="EMBL" id="JAGPXD010000007">
    <property type="protein sequence ID" value="KAH7347379.1"/>
    <property type="molecule type" value="Genomic_DNA"/>
</dbReference>
<feature type="region of interest" description="Disordered" evidence="1">
    <location>
        <begin position="153"/>
        <end position="178"/>
    </location>
</feature>
<protein>
    <submittedName>
        <fullName evidence="2">Uncharacterized protein</fullName>
    </submittedName>
</protein>
<accession>A0A8K0T4A4</accession>
<feature type="region of interest" description="Disordered" evidence="1">
    <location>
        <begin position="238"/>
        <end position="281"/>
    </location>
</feature>
<feature type="region of interest" description="Disordered" evidence="1">
    <location>
        <begin position="114"/>
        <end position="137"/>
    </location>
</feature>
<organism evidence="2 3">
    <name type="scientific">Plectosphaerella cucumerina</name>
    <dbReference type="NCBI Taxonomy" id="40658"/>
    <lineage>
        <taxon>Eukaryota</taxon>
        <taxon>Fungi</taxon>
        <taxon>Dikarya</taxon>
        <taxon>Ascomycota</taxon>
        <taxon>Pezizomycotina</taxon>
        <taxon>Sordariomycetes</taxon>
        <taxon>Hypocreomycetidae</taxon>
        <taxon>Glomerellales</taxon>
        <taxon>Plectosphaerellaceae</taxon>
        <taxon>Plectosphaerella</taxon>
    </lineage>
</organism>
<sequence length="376" mass="41376">MSSRMPAPAASSTPYQGASEPCVCPLKPHDRKILAIESRTHLDVVARTAIKLLYSDEAEMKKLLWICPFSSCKEFNHANPRALMDHIMTCDHSSDSKICCAGCKKYKADAHLEKEPAHLEREREPVHSERESSAKMDLRRPFRKLSSLFQASIRSNQSTASSSRTGSIVSAGSPRNSQDITHLEQGAFRPSPLPLQTYLCELAETSPGELDDTCRPYELSEREASPVEHLPELASAPRHELADPATHTPKHQVEPGLRRRGVPPSPPPIQTGHASETPDFREDIHGGWVQNLNSDETFFGNGFTESPTGLQPEDPDSFNIFQSVTHGSFSDMEISPIGSINMSPSSSQSHVQQAAQADLVPQAEAAESRLSLIRKV</sequence>
<comment type="caution">
    <text evidence="2">The sequence shown here is derived from an EMBL/GenBank/DDBJ whole genome shotgun (WGS) entry which is preliminary data.</text>
</comment>
<gene>
    <name evidence="2" type="ORF">B0T11DRAFT_333490</name>
</gene>